<keyword evidence="4" id="KW-0539">Nucleus</keyword>
<protein>
    <submittedName>
        <fullName evidence="5">Uncharacterized protein</fullName>
    </submittedName>
</protein>
<keyword evidence="2" id="KW-0805">Transcription regulation</keyword>
<dbReference type="InterPro" id="IPR009332">
    <property type="entry name" value="Med22"/>
</dbReference>
<dbReference type="EMBL" id="HBIV01036531">
    <property type="protein sequence ID" value="CAE0674342.1"/>
    <property type="molecule type" value="Transcribed_RNA"/>
</dbReference>
<dbReference type="AlphaFoldDB" id="A0A7S3Z7G7"/>
<evidence type="ECO:0000256" key="3">
    <source>
        <dbReference type="ARBA" id="ARBA00023163"/>
    </source>
</evidence>
<name>A0A7S3Z7G7_9EUKA</name>
<organism evidence="5">
    <name type="scientific">Lotharella globosa</name>
    <dbReference type="NCBI Taxonomy" id="91324"/>
    <lineage>
        <taxon>Eukaryota</taxon>
        <taxon>Sar</taxon>
        <taxon>Rhizaria</taxon>
        <taxon>Cercozoa</taxon>
        <taxon>Chlorarachniophyceae</taxon>
        <taxon>Lotharella</taxon>
    </lineage>
</organism>
<dbReference type="Pfam" id="PF06179">
    <property type="entry name" value="Med22"/>
    <property type="match status" value="1"/>
</dbReference>
<evidence type="ECO:0000256" key="4">
    <source>
        <dbReference type="ARBA" id="ARBA00023242"/>
    </source>
</evidence>
<proteinExistence type="predicted"/>
<gene>
    <name evidence="5" type="ORF">LGLO00237_LOCUS26116</name>
</gene>
<evidence type="ECO:0000256" key="2">
    <source>
        <dbReference type="ARBA" id="ARBA00023015"/>
    </source>
</evidence>
<sequence>MLETMNLHVGTLKERIEELVRGLRVGFTDPSMGDLEYEDDSKDKDSVENMQYSQVIVDTKRKEFDAETHVHNTVYAVESLLGLISQLKNTYITRAPYRDSATLTKKLATRFRAQSARISSELEALGDEVTAGMKELEEVYTNSTWTKCS</sequence>
<dbReference type="GO" id="GO:0006357">
    <property type="term" value="P:regulation of transcription by RNA polymerase II"/>
    <property type="evidence" value="ECO:0007669"/>
    <property type="project" value="InterPro"/>
</dbReference>
<evidence type="ECO:0000313" key="5">
    <source>
        <dbReference type="EMBL" id="CAE0674342.1"/>
    </source>
</evidence>
<keyword evidence="3" id="KW-0804">Transcription</keyword>
<accession>A0A7S3Z7G7</accession>
<dbReference type="GO" id="GO:0003712">
    <property type="term" value="F:transcription coregulator activity"/>
    <property type="evidence" value="ECO:0007669"/>
    <property type="project" value="InterPro"/>
</dbReference>
<dbReference type="GO" id="GO:0016592">
    <property type="term" value="C:mediator complex"/>
    <property type="evidence" value="ECO:0007669"/>
    <property type="project" value="InterPro"/>
</dbReference>
<evidence type="ECO:0000256" key="1">
    <source>
        <dbReference type="ARBA" id="ARBA00004123"/>
    </source>
</evidence>
<reference evidence="5" key="1">
    <citation type="submission" date="2021-01" db="EMBL/GenBank/DDBJ databases">
        <authorList>
            <person name="Corre E."/>
            <person name="Pelletier E."/>
            <person name="Niang G."/>
            <person name="Scheremetjew M."/>
            <person name="Finn R."/>
            <person name="Kale V."/>
            <person name="Holt S."/>
            <person name="Cochrane G."/>
            <person name="Meng A."/>
            <person name="Brown T."/>
            <person name="Cohen L."/>
        </authorList>
    </citation>
    <scope>NUCLEOTIDE SEQUENCE</scope>
    <source>
        <strain evidence="5">CCCM811</strain>
    </source>
</reference>
<comment type="subcellular location">
    <subcellularLocation>
        <location evidence="1">Nucleus</location>
    </subcellularLocation>
</comment>